<dbReference type="EMBL" id="FOJY01000003">
    <property type="protein sequence ID" value="SFA84760.1"/>
    <property type="molecule type" value="Genomic_DNA"/>
</dbReference>
<evidence type="ECO:0000313" key="2">
    <source>
        <dbReference type="EMBL" id="SFA84760.1"/>
    </source>
</evidence>
<protein>
    <submittedName>
        <fullName evidence="2">Zinc dependent phospholipase C</fullName>
    </submittedName>
</protein>
<evidence type="ECO:0000259" key="1">
    <source>
        <dbReference type="Pfam" id="PF00882"/>
    </source>
</evidence>
<dbReference type="Proteomes" id="UP000198838">
    <property type="component" value="Unassembled WGS sequence"/>
</dbReference>
<sequence>MPGFATHYLFGIDSLKRMEKNKLRDIINKNRRVYQLGLQGPDIFFYYLPSYLMYEENPGSLVHHSNASLYFRNCIKNIDKERNTKKKEIAIAYLCGILGHYTLDFTTHPYIYYMTDFHEKTSEYYGRHIAFETKINEYLLYKKRHLMASQFYNDSTVRITKNEAEVVAKILSATYKDTFEGYNMSKKNVLSALNYFQKSIRLLRGPGGKKRKLIGFFEKLILGNTYFSNIIDLDEHVEGELYMNFSHKMWKNPWDNSITSNKSFFELTKDAKKIYKETLDAVNDYFTLDDNKKKNYKKLIQLIGNKSYHSGLDCGIPT</sequence>
<dbReference type="OrthoDB" id="9810528at2"/>
<reference evidence="2 3" key="1">
    <citation type="submission" date="2016-10" db="EMBL/GenBank/DDBJ databases">
        <authorList>
            <person name="de Groot N.N."/>
        </authorList>
    </citation>
    <scope>NUCLEOTIDE SEQUENCE [LARGE SCALE GENOMIC DNA]</scope>
    <source>
        <strain evidence="2 3">DSM 5522</strain>
    </source>
</reference>
<dbReference type="STRING" id="1120918.SAMN05216249_103145"/>
<dbReference type="AlphaFoldDB" id="A0A1I0W929"/>
<accession>A0A1I0W929</accession>
<name>A0A1I0W929_9FIRM</name>
<evidence type="ECO:0000313" key="3">
    <source>
        <dbReference type="Proteomes" id="UP000198838"/>
    </source>
</evidence>
<feature type="domain" description="Phospholipase C/D" evidence="1">
    <location>
        <begin position="6"/>
        <end position="153"/>
    </location>
</feature>
<gene>
    <name evidence="2" type="ORF">SAMN05216249_103145</name>
</gene>
<organism evidence="2 3">
    <name type="scientific">Acetitomaculum ruminis DSM 5522</name>
    <dbReference type="NCBI Taxonomy" id="1120918"/>
    <lineage>
        <taxon>Bacteria</taxon>
        <taxon>Bacillati</taxon>
        <taxon>Bacillota</taxon>
        <taxon>Clostridia</taxon>
        <taxon>Lachnospirales</taxon>
        <taxon>Lachnospiraceae</taxon>
        <taxon>Acetitomaculum</taxon>
    </lineage>
</organism>
<proteinExistence type="predicted"/>
<keyword evidence="3" id="KW-1185">Reference proteome</keyword>
<dbReference type="Pfam" id="PF00882">
    <property type="entry name" value="Zn_dep_PLPC"/>
    <property type="match status" value="1"/>
</dbReference>
<dbReference type="RefSeq" id="WP_092870630.1">
    <property type="nucleotide sequence ID" value="NZ_FOJY01000003.1"/>
</dbReference>
<dbReference type="InterPro" id="IPR029002">
    <property type="entry name" value="PLPC/GPLD1"/>
</dbReference>